<organism evidence="2 3">
    <name type="scientific">Phytophthora sojae (strain P6497)</name>
    <name type="common">Soybean stem and root rot agent</name>
    <name type="synonym">Phytophthora megasperma f. sp. glycines</name>
    <dbReference type="NCBI Taxonomy" id="1094619"/>
    <lineage>
        <taxon>Eukaryota</taxon>
        <taxon>Sar</taxon>
        <taxon>Stramenopiles</taxon>
        <taxon>Oomycota</taxon>
        <taxon>Peronosporomycetes</taxon>
        <taxon>Peronosporales</taxon>
        <taxon>Peronosporaceae</taxon>
        <taxon>Phytophthora</taxon>
    </lineage>
</organism>
<dbReference type="SMART" id="SM01411">
    <property type="entry name" value="Ephrin_rec_like"/>
    <property type="match status" value="7"/>
</dbReference>
<evidence type="ECO:0000256" key="1">
    <source>
        <dbReference type="SAM" id="SignalP"/>
    </source>
</evidence>
<keyword evidence="1" id="KW-0732">Signal</keyword>
<name>G5AFJ8_PHYSP</name>
<sequence length="566" mass="58235">FGDPMPRSTCCVLIAAASVMLLHTAEALACNAGSYFDGVKCSRCPGGRFGAAPGLTSSACSGLCNAGFFCPEGSTSPQEKPCGTSVFYCPAGSAERRKVDEGYYTIKFPTDQSNLPMIDSSLGGAGRQIRCEKGYYCVFGIRRVCPAGVYGDSTKMTSPTCSAPCPKGSYCPEATNVPTLCPAGTFGGEVGLKDARCSGLCPIGHYCEIGTITPAPCPTGTYGAVQGLVSSACSSACTLVGGVLSCLPSSCPAGYYCALATTVPLECGSVGMFSPKGSSAPTAATIGYYTTWKKYSGTSVTGEQLALQYVEGYKLAIQNQTTRSDQRICEKGSYCISGVKRLCPAGTYGSSEGLSTAACTAPCPAGYYCPKGTANYTQNPCTSRTSFCRQGSSVPIAVDTGYYTVATQAGLRTDEIVCPAGSYCIGGVQYLCPERTYGATIGLASTACSGKCQAGYLCPRNSTSATETSCPVGSYCIGGIQYLCPEGTFGATTALASKACSGKCQDGYDCPRGSTSPTPALCPAGSYSWNGSLCVPCYPGYWCDVALCSVANSFCSLLPSAAQQLQ</sequence>
<dbReference type="AlphaFoldDB" id="G5AFJ8"/>
<dbReference type="InterPro" id="IPR009030">
    <property type="entry name" value="Growth_fac_rcpt_cys_sf"/>
</dbReference>
<evidence type="ECO:0000313" key="2">
    <source>
        <dbReference type="EMBL" id="EGZ05988.1"/>
    </source>
</evidence>
<dbReference type="PANTHER" id="PTHR47236:SF4">
    <property type="entry name" value="GENE 9195-RELATED"/>
    <property type="match status" value="1"/>
</dbReference>
<dbReference type="RefSeq" id="XP_009538849.1">
    <property type="nucleotide sequence ID" value="XM_009540554.1"/>
</dbReference>
<evidence type="ECO:0000313" key="3">
    <source>
        <dbReference type="Proteomes" id="UP000002640"/>
    </source>
</evidence>
<dbReference type="KEGG" id="psoj:PHYSODRAFT_533001"/>
<dbReference type="Proteomes" id="UP000002640">
    <property type="component" value="Unassembled WGS sequence"/>
</dbReference>
<gene>
    <name evidence="2" type="ORF">PHYSODRAFT_533001</name>
</gene>
<dbReference type="EMBL" id="JH159165">
    <property type="protein sequence ID" value="EGZ05988.1"/>
    <property type="molecule type" value="Genomic_DNA"/>
</dbReference>
<feature type="chain" id="PRO_5003473118" description="Tyrosine-protein kinase ephrin type A/B receptor-like domain-containing protein" evidence="1">
    <location>
        <begin position="28"/>
        <end position="566"/>
    </location>
</feature>
<keyword evidence="3" id="KW-1185">Reference proteome</keyword>
<protein>
    <recommendedName>
        <fullName evidence="4">Tyrosine-protein kinase ephrin type A/B receptor-like domain-containing protein</fullName>
    </recommendedName>
</protein>
<dbReference type="SUPFAM" id="SSF57184">
    <property type="entry name" value="Growth factor receptor domain"/>
    <property type="match status" value="1"/>
</dbReference>
<dbReference type="InParanoid" id="G5AFJ8"/>
<proteinExistence type="predicted"/>
<accession>G5AFJ8</accession>
<evidence type="ECO:0008006" key="4">
    <source>
        <dbReference type="Google" id="ProtNLM"/>
    </source>
</evidence>
<dbReference type="GeneID" id="20661816"/>
<dbReference type="OMA" id="VQYLCPE"/>
<reference evidence="2 3" key="1">
    <citation type="journal article" date="2006" name="Science">
        <title>Phytophthora genome sequences uncover evolutionary origins and mechanisms of pathogenesis.</title>
        <authorList>
            <person name="Tyler B.M."/>
            <person name="Tripathy S."/>
            <person name="Zhang X."/>
            <person name="Dehal P."/>
            <person name="Jiang R.H."/>
            <person name="Aerts A."/>
            <person name="Arredondo F.D."/>
            <person name="Baxter L."/>
            <person name="Bensasson D."/>
            <person name="Beynon J.L."/>
            <person name="Chapman J."/>
            <person name="Damasceno C.M."/>
            <person name="Dorrance A.E."/>
            <person name="Dou D."/>
            <person name="Dickerman A.W."/>
            <person name="Dubchak I.L."/>
            <person name="Garbelotto M."/>
            <person name="Gijzen M."/>
            <person name="Gordon S.G."/>
            <person name="Govers F."/>
            <person name="Grunwald N.J."/>
            <person name="Huang W."/>
            <person name="Ivors K.L."/>
            <person name="Jones R.W."/>
            <person name="Kamoun S."/>
            <person name="Krampis K."/>
            <person name="Lamour K.H."/>
            <person name="Lee M.K."/>
            <person name="McDonald W.H."/>
            <person name="Medina M."/>
            <person name="Meijer H.J."/>
            <person name="Nordberg E.K."/>
            <person name="Maclean D.J."/>
            <person name="Ospina-Giraldo M.D."/>
            <person name="Morris P.F."/>
            <person name="Phuntumart V."/>
            <person name="Putnam N.H."/>
            <person name="Rash S."/>
            <person name="Rose J.K."/>
            <person name="Sakihama Y."/>
            <person name="Salamov A.A."/>
            <person name="Savidor A."/>
            <person name="Scheuring C.F."/>
            <person name="Smith B.M."/>
            <person name="Sobral B.W."/>
            <person name="Terry A."/>
            <person name="Torto-Alalibo T.A."/>
            <person name="Win J."/>
            <person name="Xu Z."/>
            <person name="Zhang H."/>
            <person name="Grigoriev I.V."/>
            <person name="Rokhsar D.S."/>
            <person name="Boore J.L."/>
        </authorList>
    </citation>
    <scope>NUCLEOTIDE SEQUENCE [LARGE SCALE GENOMIC DNA]</scope>
    <source>
        <strain evidence="2 3">P6497</strain>
    </source>
</reference>
<dbReference type="PANTHER" id="PTHR47236">
    <property type="entry name" value="GENE, 32742-RELATED-RELATED"/>
    <property type="match status" value="1"/>
</dbReference>
<feature type="non-terminal residue" evidence="2">
    <location>
        <position position="1"/>
    </location>
</feature>
<feature type="signal peptide" evidence="1">
    <location>
        <begin position="1"/>
        <end position="27"/>
    </location>
</feature>